<accession>A0A4S4NC89</accession>
<feature type="transmembrane region" description="Helical" evidence="1">
    <location>
        <begin position="218"/>
        <end position="236"/>
    </location>
</feature>
<evidence type="ECO:0000256" key="1">
    <source>
        <dbReference type="SAM" id="Phobius"/>
    </source>
</evidence>
<dbReference type="AlphaFoldDB" id="A0A4S4NC89"/>
<feature type="transmembrane region" description="Helical" evidence="1">
    <location>
        <begin position="103"/>
        <end position="126"/>
    </location>
</feature>
<dbReference type="Proteomes" id="UP000308730">
    <property type="component" value="Unassembled WGS sequence"/>
</dbReference>
<keyword evidence="3" id="KW-1185">Reference proteome</keyword>
<protein>
    <submittedName>
        <fullName evidence="2">Uncharacterized protein</fullName>
    </submittedName>
</protein>
<name>A0A4S4NC89_9APHY</name>
<organism evidence="2 3">
    <name type="scientific">Antrodiella citrinella</name>
    <dbReference type="NCBI Taxonomy" id="2447956"/>
    <lineage>
        <taxon>Eukaryota</taxon>
        <taxon>Fungi</taxon>
        <taxon>Dikarya</taxon>
        <taxon>Basidiomycota</taxon>
        <taxon>Agaricomycotina</taxon>
        <taxon>Agaricomycetes</taxon>
        <taxon>Polyporales</taxon>
        <taxon>Steccherinaceae</taxon>
        <taxon>Antrodiella</taxon>
    </lineage>
</organism>
<evidence type="ECO:0000313" key="3">
    <source>
        <dbReference type="Proteomes" id="UP000308730"/>
    </source>
</evidence>
<comment type="caution">
    <text evidence="2">The sequence shown here is derived from an EMBL/GenBank/DDBJ whole genome shotgun (WGS) entry which is preliminary data.</text>
</comment>
<keyword evidence="1" id="KW-0812">Transmembrane</keyword>
<feature type="transmembrane region" description="Helical" evidence="1">
    <location>
        <begin position="67"/>
        <end position="91"/>
    </location>
</feature>
<proteinExistence type="predicted"/>
<sequence length="335" mass="36725">MQHPTRDANCLDNILFPVSFIPLAPPAHVHACGLADKGSFTHPLHDNPRILHQRDTSERFLRDLRTYGYISVLLLSATVLGLAAYLGSIFLPNLNRDFSIFSLVVPSLTILIFLTMCVLSNCVQLSGGQLKFDLRLKNIMVATARRWVLPLRAWGALALYGSMGHVCYFLTAKDEVLTVCSDILGNEQCDTLGGQRTTTKNGSISSKSYCYEMRVMQAFSWMLFSLLTIFLIIVISRTTAAQALGRRYAWSEPIVELPWFGQYPGWPEDEAGPYGSRYAYPAGAPMPGYASSQPMQVAGGGYVIQQNPGHSVVIQPGSNGQAPTITQIPGMVSSA</sequence>
<reference evidence="2 3" key="1">
    <citation type="submission" date="2019-02" db="EMBL/GenBank/DDBJ databases">
        <title>Genome sequencing of the rare red list fungi Antrodiella citrinella (Flaviporus citrinellus).</title>
        <authorList>
            <person name="Buettner E."/>
            <person name="Kellner H."/>
        </authorList>
    </citation>
    <scope>NUCLEOTIDE SEQUENCE [LARGE SCALE GENOMIC DNA]</scope>
    <source>
        <strain evidence="2 3">DSM 108506</strain>
    </source>
</reference>
<dbReference type="OrthoDB" id="3264219at2759"/>
<keyword evidence="1" id="KW-0472">Membrane</keyword>
<dbReference type="EMBL" id="SGPM01000004">
    <property type="protein sequence ID" value="THH33620.1"/>
    <property type="molecule type" value="Genomic_DNA"/>
</dbReference>
<keyword evidence="1" id="KW-1133">Transmembrane helix</keyword>
<evidence type="ECO:0000313" key="2">
    <source>
        <dbReference type="EMBL" id="THH33620.1"/>
    </source>
</evidence>
<gene>
    <name evidence="2" type="ORF">EUX98_g604</name>
</gene>